<accession>A0A6L2LCN5</accession>
<dbReference type="EMBL" id="BKCJ010004088">
    <property type="protein sequence ID" value="GEU58950.1"/>
    <property type="molecule type" value="Genomic_DNA"/>
</dbReference>
<comment type="caution">
    <text evidence="1">The sequence shown here is derived from an EMBL/GenBank/DDBJ whole genome shotgun (WGS) entry which is preliminary data.</text>
</comment>
<name>A0A6L2LCN5_TANCI</name>
<sequence>MRTGRQLATDPKMCMFVLTTVINLKWLWKNKKDKENIVIRNKARVVAKGDHHERLHGFFDPDHPEKVYRLRESTLWIEARSKSQYEELSTFLISKGFTKDADYTGFLDTRKSTSDRIQFLGDKLASWMSEKIIDLGMEIDLVTGVIDLEEVVEMVLGIKAPKAQDKSMVVTIVGNKVISLVSVQILKRTRLLLEELRVIVKTAMKHKRTQHVSWWSTLK</sequence>
<dbReference type="AlphaFoldDB" id="A0A6L2LCN5"/>
<proteinExistence type="predicted"/>
<reference evidence="1" key="1">
    <citation type="journal article" date="2019" name="Sci. Rep.">
        <title>Draft genome of Tanacetum cinerariifolium, the natural source of mosquito coil.</title>
        <authorList>
            <person name="Yamashiro T."/>
            <person name="Shiraishi A."/>
            <person name="Satake H."/>
            <person name="Nakayama K."/>
        </authorList>
    </citation>
    <scope>NUCLEOTIDE SEQUENCE</scope>
</reference>
<feature type="non-terminal residue" evidence="1">
    <location>
        <position position="219"/>
    </location>
</feature>
<protein>
    <submittedName>
        <fullName evidence="1">Uncharacterized protein</fullName>
    </submittedName>
</protein>
<gene>
    <name evidence="1" type="ORF">Tci_030928</name>
</gene>
<organism evidence="1">
    <name type="scientific">Tanacetum cinerariifolium</name>
    <name type="common">Dalmatian daisy</name>
    <name type="synonym">Chrysanthemum cinerariifolium</name>
    <dbReference type="NCBI Taxonomy" id="118510"/>
    <lineage>
        <taxon>Eukaryota</taxon>
        <taxon>Viridiplantae</taxon>
        <taxon>Streptophyta</taxon>
        <taxon>Embryophyta</taxon>
        <taxon>Tracheophyta</taxon>
        <taxon>Spermatophyta</taxon>
        <taxon>Magnoliopsida</taxon>
        <taxon>eudicotyledons</taxon>
        <taxon>Gunneridae</taxon>
        <taxon>Pentapetalae</taxon>
        <taxon>asterids</taxon>
        <taxon>campanulids</taxon>
        <taxon>Asterales</taxon>
        <taxon>Asteraceae</taxon>
        <taxon>Asteroideae</taxon>
        <taxon>Anthemideae</taxon>
        <taxon>Anthemidinae</taxon>
        <taxon>Tanacetum</taxon>
    </lineage>
</organism>
<evidence type="ECO:0000313" key="1">
    <source>
        <dbReference type="EMBL" id="GEU58950.1"/>
    </source>
</evidence>